<evidence type="ECO:0000313" key="2">
    <source>
        <dbReference type="EMBL" id="MBC5659648.1"/>
    </source>
</evidence>
<gene>
    <name evidence="2" type="ORF">H8S44_07685</name>
</gene>
<evidence type="ECO:0000313" key="3">
    <source>
        <dbReference type="Proteomes" id="UP000649345"/>
    </source>
</evidence>
<dbReference type="SMART" id="SM00909">
    <property type="entry name" value="Germane"/>
    <property type="match status" value="2"/>
</dbReference>
<reference evidence="2" key="1">
    <citation type="submission" date="2020-08" db="EMBL/GenBank/DDBJ databases">
        <title>Genome public.</title>
        <authorList>
            <person name="Liu C."/>
            <person name="Sun Q."/>
        </authorList>
    </citation>
    <scope>NUCLEOTIDE SEQUENCE</scope>
    <source>
        <strain evidence="2">NSJ-68</strain>
    </source>
</reference>
<dbReference type="InterPro" id="IPR019606">
    <property type="entry name" value="GerMN"/>
</dbReference>
<comment type="caution">
    <text evidence="2">The sequence shown here is derived from an EMBL/GenBank/DDBJ whole genome shotgun (WGS) entry which is preliminary data.</text>
</comment>
<feature type="domain" description="GerMN" evidence="1">
    <location>
        <begin position="66"/>
        <end position="151"/>
    </location>
</feature>
<proteinExistence type="predicted"/>
<name>A0A923RLV8_9FIRM</name>
<dbReference type="Proteomes" id="UP000649345">
    <property type="component" value="Unassembled WGS sequence"/>
</dbReference>
<dbReference type="RefSeq" id="WP_186871962.1">
    <property type="nucleotide sequence ID" value="NZ_JACOOR010000004.1"/>
</dbReference>
<dbReference type="Pfam" id="PF10646">
    <property type="entry name" value="Germane"/>
    <property type="match status" value="2"/>
</dbReference>
<protein>
    <submittedName>
        <fullName evidence="2">GerMN domain-containing protein</fullName>
    </submittedName>
</protein>
<keyword evidence="3" id="KW-1185">Reference proteome</keyword>
<dbReference type="AlphaFoldDB" id="A0A923RLV8"/>
<organism evidence="2 3">
    <name type="scientific">Anaerosacchariphilus hominis</name>
    <dbReference type="NCBI Taxonomy" id="2763017"/>
    <lineage>
        <taxon>Bacteria</taxon>
        <taxon>Bacillati</taxon>
        <taxon>Bacillota</taxon>
        <taxon>Clostridia</taxon>
        <taxon>Lachnospirales</taxon>
        <taxon>Lachnospiraceae</taxon>
        <taxon>Anaerosacchariphilus</taxon>
    </lineage>
</organism>
<feature type="domain" description="GerMN" evidence="1">
    <location>
        <begin position="207"/>
        <end position="293"/>
    </location>
</feature>
<sequence>MNQKKKTRALVLMLLTGILLLMAGCRKKEQQQEEDTGYQIYYINKEETAVVTESYEPEAQTTADLIDELLQQLKTNPTDTEEKSAIPKNVSVSSWEIENGQLSLHFGSGYQEMNRLYEILCRSAVVRTLCQIPEVESVTFFIGDNPLMNLDETPVGQMTADSFVENTGDEINTYTDTTLKLYFANKAGDKLVEEQVDVRYSSNMSVEKLVVEQLIRGPITKDVYPTIPPETKVLSVSVKDGICYVNLNDGFLEQGYDLTEAVPIYSIVNSLTEIPGISKVQILVNGETNRVYRESIRFDTAFERNLDLVEKDGQK</sequence>
<dbReference type="PROSITE" id="PS51257">
    <property type="entry name" value="PROKAR_LIPOPROTEIN"/>
    <property type="match status" value="1"/>
</dbReference>
<accession>A0A923RLV8</accession>
<evidence type="ECO:0000259" key="1">
    <source>
        <dbReference type="SMART" id="SM00909"/>
    </source>
</evidence>
<dbReference type="EMBL" id="JACOOR010000004">
    <property type="protein sequence ID" value="MBC5659648.1"/>
    <property type="molecule type" value="Genomic_DNA"/>
</dbReference>